<dbReference type="SUPFAM" id="SSF53300">
    <property type="entry name" value="vWA-like"/>
    <property type="match status" value="1"/>
</dbReference>
<dbReference type="EMBL" id="CP159193">
    <property type="protein sequence ID" value="XCF11521.1"/>
    <property type="molecule type" value="Genomic_DNA"/>
</dbReference>
<dbReference type="Pfam" id="PF06707">
    <property type="entry name" value="DUF1194"/>
    <property type="match status" value="1"/>
</dbReference>
<accession>A0AAU8C614</accession>
<proteinExistence type="predicted"/>
<dbReference type="KEGG" id="suly:ABM428_06670"/>
<reference evidence="1" key="1">
    <citation type="journal article" date="2020" name="Int. J. Syst. Evol. Microbiol.">
        <title>Notification of changes in taxonomic opinion previously published outside the IJSEM.</title>
        <authorList>
            <person name="Oren A."/>
            <person name="Garrity G."/>
        </authorList>
    </citation>
    <scope>NUCLEOTIDE SEQUENCE</scope>
    <source>
        <strain evidence="1">TCYB15</strain>
    </source>
</reference>
<protein>
    <submittedName>
        <fullName evidence="1">DUF1194 domain-containing protein</fullName>
    </submittedName>
</protein>
<reference evidence="1" key="2">
    <citation type="submission" date="2024-06" db="EMBL/GenBank/DDBJ databases">
        <authorList>
            <person name="Deng Y."/>
        </authorList>
    </citation>
    <scope>NUCLEOTIDE SEQUENCE</scope>
    <source>
        <strain evidence="1">TCYB15</strain>
    </source>
</reference>
<dbReference type="InterPro" id="IPR010607">
    <property type="entry name" value="DUF1194"/>
</dbReference>
<dbReference type="InterPro" id="IPR036465">
    <property type="entry name" value="vWFA_dom_sf"/>
</dbReference>
<evidence type="ECO:0000313" key="1">
    <source>
        <dbReference type="EMBL" id="XCF11521.1"/>
    </source>
</evidence>
<name>A0AAU8C614_9RHOB</name>
<sequence length="242" mass="24937">MIRAGVAALVGATLWASTGVAECRQALALGLDVSGSVDAREYRLQLDGVAGALDDPAVRAAILSAPEAPVSLLVYEWSGPTDQRVIAPWRSISDAAALQELIDGLRQVERAAASPGTALGVAVAAGAAYLAQRPACLKHTLDISGDGISNLGPRPRDVKRQLAGRELTVNALVVEAAGEDSTLTGYFMAEVITGPGAFALPAAGFDAYQSAMTTKLLRELAVLSLAQLGDEAPPALRALRGQ</sequence>
<gene>
    <name evidence="1" type="ORF">ABM428_06670</name>
</gene>
<dbReference type="RefSeq" id="WP_353628311.1">
    <property type="nucleotide sequence ID" value="NZ_CP159193.1"/>
</dbReference>
<dbReference type="Gene3D" id="3.40.50.410">
    <property type="entry name" value="von Willebrand factor, type A domain"/>
    <property type="match status" value="1"/>
</dbReference>
<dbReference type="AlphaFoldDB" id="A0AAU8C614"/>
<organism evidence="1">
    <name type="scientific">Sulfitobacter sp. TCYB15</name>
    <dbReference type="NCBI Taxonomy" id="3229275"/>
    <lineage>
        <taxon>Bacteria</taxon>
        <taxon>Pseudomonadati</taxon>
        <taxon>Pseudomonadota</taxon>
        <taxon>Alphaproteobacteria</taxon>
        <taxon>Rhodobacterales</taxon>
        <taxon>Roseobacteraceae</taxon>
        <taxon>Sulfitobacter</taxon>
    </lineage>
</organism>